<dbReference type="EMBL" id="CP108036">
    <property type="protein sequence ID" value="WUN77156.1"/>
    <property type="molecule type" value="Genomic_DNA"/>
</dbReference>
<dbReference type="GeneID" id="95494522"/>
<evidence type="ECO:0000313" key="1">
    <source>
        <dbReference type="EMBL" id="WUN77156.1"/>
    </source>
</evidence>
<keyword evidence="2" id="KW-1185">Reference proteome</keyword>
<evidence type="ECO:0000313" key="2">
    <source>
        <dbReference type="Proteomes" id="UP001432312"/>
    </source>
</evidence>
<dbReference type="RefSeq" id="WP_328738284.1">
    <property type="nucleotide sequence ID" value="NZ_CP108036.1"/>
</dbReference>
<dbReference type="Proteomes" id="UP001432312">
    <property type="component" value="Chromosome"/>
</dbReference>
<sequence length="100" mass="11350">MLAQLEGLIAELEHLTGEDRLLQLRARVIRAGLLIDEGRPAEAEAEAVLRVLTRTMYATDVWSWNRTRWCAWARPCARWADMTKRRRSPADTCPGPTGTC</sequence>
<name>A0ABZ1Q3A6_9ACTN</name>
<protein>
    <submittedName>
        <fullName evidence="1">Uncharacterized protein</fullName>
    </submittedName>
</protein>
<gene>
    <name evidence="1" type="ORF">OHA91_00760</name>
</gene>
<proteinExistence type="predicted"/>
<organism evidence="1 2">
    <name type="scientific">Streptomyces erythrochromogenes</name>
    <dbReference type="NCBI Taxonomy" id="285574"/>
    <lineage>
        <taxon>Bacteria</taxon>
        <taxon>Bacillati</taxon>
        <taxon>Actinomycetota</taxon>
        <taxon>Actinomycetes</taxon>
        <taxon>Kitasatosporales</taxon>
        <taxon>Streptomycetaceae</taxon>
        <taxon>Streptomyces</taxon>
    </lineage>
</organism>
<reference evidence="1" key="1">
    <citation type="submission" date="2022-10" db="EMBL/GenBank/DDBJ databases">
        <title>The complete genomes of actinobacterial strains from the NBC collection.</title>
        <authorList>
            <person name="Joergensen T.S."/>
            <person name="Alvarez Arevalo M."/>
            <person name="Sterndorff E.B."/>
            <person name="Faurdal D."/>
            <person name="Vuksanovic O."/>
            <person name="Mourched A.-S."/>
            <person name="Charusanti P."/>
            <person name="Shaw S."/>
            <person name="Blin K."/>
            <person name="Weber T."/>
        </authorList>
    </citation>
    <scope>NUCLEOTIDE SEQUENCE</scope>
    <source>
        <strain evidence="1">NBC_00303</strain>
    </source>
</reference>
<accession>A0ABZ1Q3A6</accession>